<feature type="region of interest" description="Disordered" evidence="1">
    <location>
        <begin position="1"/>
        <end position="24"/>
    </location>
</feature>
<dbReference type="EMBL" id="BKCJ010005715">
    <property type="protein sequence ID" value="GEU68257.1"/>
    <property type="molecule type" value="Genomic_DNA"/>
</dbReference>
<reference evidence="2" key="1">
    <citation type="journal article" date="2019" name="Sci. Rep.">
        <title>Draft genome of Tanacetum cinerariifolium, the natural source of mosquito coil.</title>
        <authorList>
            <person name="Yamashiro T."/>
            <person name="Shiraishi A."/>
            <person name="Satake H."/>
            <person name="Nakayama K."/>
        </authorList>
    </citation>
    <scope>NUCLEOTIDE SEQUENCE</scope>
</reference>
<accession>A0A6L2M4Z1</accession>
<gene>
    <name evidence="2" type="ORF">Tci_040235</name>
</gene>
<proteinExistence type="predicted"/>
<organism evidence="2">
    <name type="scientific">Tanacetum cinerariifolium</name>
    <name type="common">Dalmatian daisy</name>
    <name type="synonym">Chrysanthemum cinerariifolium</name>
    <dbReference type="NCBI Taxonomy" id="118510"/>
    <lineage>
        <taxon>Eukaryota</taxon>
        <taxon>Viridiplantae</taxon>
        <taxon>Streptophyta</taxon>
        <taxon>Embryophyta</taxon>
        <taxon>Tracheophyta</taxon>
        <taxon>Spermatophyta</taxon>
        <taxon>Magnoliopsida</taxon>
        <taxon>eudicotyledons</taxon>
        <taxon>Gunneridae</taxon>
        <taxon>Pentapetalae</taxon>
        <taxon>asterids</taxon>
        <taxon>campanulids</taxon>
        <taxon>Asterales</taxon>
        <taxon>Asteraceae</taxon>
        <taxon>Asteroideae</taxon>
        <taxon>Anthemideae</taxon>
        <taxon>Anthemidinae</taxon>
        <taxon>Tanacetum</taxon>
    </lineage>
</organism>
<comment type="caution">
    <text evidence="2">The sequence shown here is derived from an EMBL/GenBank/DDBJ whole genome shotgun (WGS) entry which is preliminary data.</text>
</comment>
<sequence>MNENSGRKRNVPRPSHGDISCIGSGTRGVEKILLDDHHIDDDDEGVELTKPGVKPSNAIRSNILNPLPDPVDRTKLLHQPPIVKRSGAANGSAGEIRQQWKKGSWEWVEVLEKSKKDLEQARNKDEVLFEEASGKERKLNEENHETFKEEMIKDTNEKLSSRC</sequence>
<name>A0A6L2M4Z1_TANCI</name>
<feature type="region of interest" description="Disordered" evidence="1">
    <location>
        <begin position="41"/>
        <end position="74"/>
    </location>
</feature>
<protein>
    <submittedName>
        <fullName evidence="2">Uncharacterized protein</fullName>
    </submittedName>
</protein>
<evidence type="ECO:0000313" key="2">
    <source>
        <dbReference type="EMBL" id="GEU68257.1"/>
    </source>
</evidence>
<feature type="region of interest" description="Disordered" evidence="1">
    <location>
        <begin position="131"/>
        <end position="163"/>
    </location>
</feature>
<dbReference type="AlphaFoldDB" id="A0A6L2M4Z1"/>
<evidence type="ECO:0000256" key="1">
    <source>
        <dbReference type="SAM" id="MobiDB-lite"/>
    </source>
</evidence>